<gene>
    <name evidence="2" type="ORF">ALC53_14085</name>
</gene>
<proteinExistence type="predicted"/>
<reference evidence="2 3" key="1">
    <citation type="submission" date="2015-09" db="EMBL/GenBank/DDBJ databases">
        <title>Atta colombica WGS genome.</title>
        <authorList>
            <person name="Nygaard S."/>
            <person name="Hu H."/>
            <person name="Boomsma J."/>
            <person name="Zhang G."/>
        </authorList>
    </citation>
    <scope>NUCLEOTIDE SEQUENCE [LARGE SCALE GENOMIC DNA]</scope>
    <source>
        <strain evidence="2">Treedump-2</strain>
        <tissue evidence="2">Whole body</tissue>
    </source>
</reference>
<evidence type="ECO:0000256" key="1">
    <source>
        <dbReference type="SAM" id="MobiDB-lite"/>
    </source>
</evidence>
<accession>A0A195ATS8</accession>
<feature type="compositionally biased region" description="Basic and acidic residues" evidence="1">
    <location>
        <begin position="1"/>
        <end position="10"/>
    </location>
</feature>
<feature type="region of interest" description="Disordered" evidence="1">
    <location>
        <begin position="1"/>
        <end position="38"/>
    </location>
</feature>
<sequence length="312" mass="36797">MIVNEDKENIENSEYLSSRNERGSSDDEPFPKKQKVNVTTRSSTCRIHKLANDIKKHSFPCISINTIITETQLMHKRHTKMQLPSLEDIKTLYNEIERIFIKDFRNYYSNIYTSLSTQNRKIAERYIRFYVRGKLERRMPILLSHNLFECINLILKFREEAKISKKNSYVFGLPDIEKCRYKYLRTCALMRKFAIKCNAVHSNTLRSTTLKKNMSTYCIQLNVSEIDASDLNIVMGHVDKMDTKHKQSLSIRDVLKISQYLEAIQGHDENYKRFVSSSSESEENELEIGNINEYKMKKEDLSMQKLQFNPKM</sequence>
<dbReference type="STRING" id="520822.A0A195ATS8"/>
<evidence type="ECO:0000313" key="2">
    <source>
        <dbReference type="EMBL" id="KYM75389.1"/>
    </source>
</evidence>
<keyword evidence="3" id="KW-1185">Reference proteome</keyword>
<dbReference type="AlphaFoldDB" id="A0A195ATS8"/>
<dbReference type="Proteomes" id="UP000078540">
    <property type="component" value="Unassembled WGS sequence"/>
</dbReference>
<dbReference type="EMBL" id="KQ976745">
    <property type="protein sequence ID" value="KYM75389.1"/>
    <property type="molecule type" value="Genomic_DNA"/>
</dbReference>
<dbReference type="PANTHER" id="PTHR33480:SF1">
    <property type="entry name" value="TYR RECOMBINASE DOMAIN-CONTAINING PROTEIN"/>
    <property type="match status" value="1"/>
</dbReference>
<feature type="compositionally biased region" description="Basic and acidic residues" evidence="1">
    <location>
        <begin position="19"/>
        <end position="31"/>
    </location>
</feature>
<name>A0A195ATS8_9HYME</name>
<organism evidence="2 3">
    <name type="scientific">Atta colombica</name>
    <dbReference type="NCBI Taxonomy" id="520822"/>
    <lineage>
        <taxon>Eukaryota</taxon>
        <taxon>Metazoa</taxon>
        <taxon>Ecdysozoa</taxon>
        <taxon>Arthropoda</taxon>
        <taxon>Hexapoda</taxon>
        <taxon>Insecta</taxon>
        <taxon>Pterygota</taxon>
        <taxon>Neoptera</taxon>
        <taxon>Endopterygota</taxon>
        <taxon>Hymenoptera</taxon>
        <taxon>Apocrita</taxon>
        <taxon>Aculeata</taxon>
        <taxon>Formicoidea</taxon>
        <taxon>Formicidae</taxon>
        <taxon>Myrmicinae</taxon>
        <taxon>Atta</taxon>
    </lineage>
</organism>
<dbReference type="PANTHER" id="PTHR33480">
    <property type="entry name" value="SET DOMAIN-CONTAINING PROTEIN-RELATED"/>
    <property type="match status" value="1"/>
</dbReference>
<evidence type="ECO:0000313" key="3">
    <source>
        <dbReference type="Proteomes" id="UP000078540"/>
    </source>
</evidence>
<protein>
    <submittedName>
        <fullName evidence="2">Uncharacterized protein</fullName>
    </submittedName>
</protein>